<dbReference type="InterPro" id="IPR036020">
    <property type="entry name" value="WW_dom_sf"/>
</dbReference>
<reference evidence="3" key="1">
    <citation type="submission" date="2022-11" db="EMBL/GenBank/DDBJ databases">
        <authorList>
            <person name="Petersen C."/>
        </authorList>
    </citation>
    <scope>NUCLEOTIDE SEQUENCE</scope>
    <source>
        <strain evidence="3">IBT 30069</strain>
    </source>
</reference>
<feature type="region of interest" description="Disordered" evidence="1">
    <location>
        <begin position="28"/>
        <end position="55"/>
    </location>
</feature>
<dbReference type="OrthoDB" id="2444812at2759"/>
<dbReference type="SUPFAM" id="SSF51045">
    <property type="entry name" value="WW domain"/>
    <property type="match status" value="1"/>
</dbReference>
<dbReference type="EMBL" id="JAPQKH010000003">
    <property type="protein sequence ID" value="KAJ5109370.1"/>
    <property type="molecule type" value="Genomic_DNA"/>
</dbReference>
<comment type="caution">
    <text evidence="3">The sequence shown here is derived from an EMBL/GenBank/DDBJ whole genome shotgun (WGS) entry which is preliminary data.</text>
</comment>
<dbReference type="Proteomes" id="UP001149165">
    <property type="component" value="Unassembled WGS sequence"/>
</dbReference>
<feature type="compositionally biased region" description="Acidic residues" evidence="1">
    <location>
        <begin position="159"/>
        <end position="174"/>
    </location>
</feature>
<evidence type="ECO:0000256" key="1">
    <source>
        <dbReference type="SAM" id="MobiDB-lite"/>
    </source>
</evidence>
<evidence type="ECO:0000259" key="2">
    <source>
        <dbReference type="PROSITE" id="PS50020"/>
    </source>
</evidence>
<organism evidence="3 4">
    <name type="scientific">Penicillium angulare</name>
    <dbReference type="NCBI Taxonomy" id="116970"/>
    <lineage>
        <taxon>Eukaryota</taxon>
        <taxon>Fungi</taxon>
        <taxon>Dikarya</taxon>
        <taxon>Ascomycota</taxon>
        <taxon>Pezizomycotina</taxon>
        <taxon>Eurotiomycetes</taxon>
        <taxon>Eurotiomycetidae</taxon>
        <taxon>Eurotiales</taxon>
        <taxon>Aspergillaceae</taxon>
        <taxon>Penicillium</taxon>
    </lineage>
</organism>
<accession>A0A9W9G0G8</accession>
<feature type="domain" description="WW" evidence="2">
    <location>
        <begin position="55"/>
        <end position="86"/>
    </location>
</feature>
<gene>
    <name evidence="3" type="ORF">N7456_006045</name>
</gene>
<sequence>MGFFRRKERQSQNYDSGCNAGFDYLPQPTPAYQTYNPTPVYGFQGPPTPPQECGPSTWVPQWDPNSQRHYYVNRQTGERAWSNPDSAQVSSIASAVPMSTNTNVAAPMATNANAPVPYGQTNSIDPMGQNAGIGDVVGMGAGVVDGFSGLVDTTKSLAGDDDKDGDGSDSDSDDGLWAKVKKVGHFVKDVFDSDSDDDDN</sequence>
<dbReference type="Pfam" id="PF00397">
    <property type="entry name" value="WW"/>
    <property type="match status" value="1"/>
</dbReference>
<evidence type="ECO:0000313" key="3">
    <source>
        <dbReference type="EMBL" id="KAJ5109370.1"/>
    </source>
</evidence>
<evidence type="ECO:0000313" key="4">
    <source>
        <dbReference type="Proteomes" id="UP001149165"/>
    </source>
</evidence>
<dbReference type="PROSITE" id="PS50020">
    <property type="entry name" value="WW_DOMAIN_2"/>
    <property type="match status" value="1"/>
</dbReference>
<dbReference type="InterPro" id="IPR001202">
    <property type="entry name" value="WW_dom"/>
</dbReference>
<dbReference type="Gene3D" id="2.20.70.10">
    <property type="match status" value="1"/>
</dbReference>
<proteinExistence type="predicted"/>
<dbReference type="AlphaFoldDB" id="A0A9W9G0G8"/>
<name>A0A9W9G0G8_9EURO</name>
<feature type="region of interest" description="Disordered" evidence="1">
    <location>
        <begin position="151"/>
        <end position="175"/>
    </location>
</feature>
<keyword evidence="4" id="KW-1185">Reference proteome</keyword>
<reference evidence="3" key="2">
    <citation type="journal article" date="2023" name="IMA Fungus">
        <title>Comparative genomic study of the Penicillium genus elucidates a diverse pangenome and 15 lateral gene transfer events.</title>
        <authorList>
            <person name="Petersen C."/>
            <person name="Sorensen T."/>
            <person name="Nielsen M.R."/>
            <person name="Sondergaard T.E."/>
            <person name="Sorensen J.L."/>
            <person name="Fitzpatrick D.A."/>
            <person name="Frisvad J.C."/>
            <person name="Nielsen K.L."/>
        </authorList>
    </citation>
    <scope>NUCLEOTIDE SEQUENCE</scope>
    <source>
        <strain evidence="3">IBT 30069</strain>
    </source>
</reference>
<protein>
    <recommendedName>
        <fullName evidence="2">WW domain-containing protein</fullName>
    </recommendedName>
</protein>